<dbReference type="OrthoDB" id="9809356at2"/>
<dbReference type="Gene3D" id="3.40.1190.10">
    <property type="entry name" value="Mur-like, catalytic domain"/>
    <property type="match status" value="1"/>
</dbReference>
<dbReference type="PROSITE" id="PS01012">
    <property type="entry name" value="FOLYLPOLYGLU_SYNT_2"/>
    <property type="match status" value="1"/>
</dbReference>
<keyword evidence="8" id="KW-0460">Magnesium</keyword>
<dbReference type="AlphaFoldDB" id="A0A235FBC4"/>
<dbReference type="EMBL" id="NOII01000002">
    <property type="protein sequence ID" value="OYD58075.1"/>
    <property type="molecule type" value="Genomic_DNA"/>
</dbReference>
<keyword evidence="4 11" id="KW-0436">Ligase</keyword>
<protein>
    <recommendedName>
        <fullName evidence="3">tetrahydrofolate synthase</fullName>
        <ecNumber evidence="3">6.3.2.17</ecNumber>
    </recommendedName>
    <alternativeName>
        <fullName evidence="9">Tetrahydrofolylpolyglutamate synthase</fullName>
    </alternativeName>
</protein>
<comment type="similarity">
    <text evidence="2 11">Belongs to the folylpolyglutamate synthase family.</text>
</comment>
<evidence type="ECO:0000256" key="9">
    <source>
        <dbReference type="ARBA" id="ARBA00030592"/>
    </source>
</evidence>
<evidence type="ECO:0000259" key="12">
    <source>
        <dbReference type="Pfam" id="PF02875"/>
    </source>
</evidence>
<dbReference type="InterPro" id="IPR013221">
    <property type="entry name" value="Mur_ligase_cen"/>
</dbReference>
<dbReference type="SUPFAM" id="SSF53623">
    <property type="entry name" value="MurD-like peptide ligases, catalytic domain"/>
    <property type="match status" value="1"/>
</dbReference>
<dbReference type="GO" id="GO:0005737">
    <property type="term" value="C:cytoplasm"/>
    <property type="evidence" value="ECO:0007669"/>
    <property type="project" value="TreeGrafter"/>
</dbReference>
<dbReference type="InterPro" id="IPR004101">
    <property type="entry name" value="Mur_ligase_C"/>
</dbReference>
<evidence type="ECO:0000256" key="4">
    <source>
        <dbReference type="ARBA" id="ARBA00022598"/>
    </source>
</evidence>
<feature type="domain" description="Mur ligase central" evidence="13">
    <location>
        <begin position="45"/>
        <end position="269"/>
    </location>
</feature>
<evidence type="ECO:0000256" key="5">
    <source>
        <dbReference type="ARBA" id="ARBA00022723"/>
    </source>
</evidence>
<evidence type="ECO:0000313" key="15">
    <source>
        <dbReference type="Proteomes" id="UP000215059"/>
    </source>
</evidence>
<dbReference type="InterPro" id="IPR036615">
    <property type="entry name" value="Mur_ligase_C_dom_sf"/>
</dbReference>
<dbReference type="FunFam" id="3.40.1190.10:FF:000011">
    <property type="entry name" value="Folylpolyglutamate synthase/dihydrofolate synthase"/>
    <property type="match status" value="1"/>
</dbReference>
<evidence type="ECO:0000256" key="11">
    <source>
        <dbReference type="PIRNR" id="PIRNR001563"/>
    </source>
</evidence>
<organism evidence="14 15">
    <name type="scientific">Fictibacillus aquaticus</name>
    <dbReference type="NCBI Taxonomy" id="2021314"/>
    <lineage>
        <taxon>Bacteria</taxon>
        <taxon>Bacillati</taxon>
        <taxon>Bacillota</taxon>
        <taxon>Bacilli</taxon>
        <taxon>Bacillales</taxon>
        <taxon>Fictibacillaceae</taxon>
        <taxon>Fictibacillus</taxon>
    </lineage>
</organism>
<evidence type="ECO:0000313" key="14">
    <source>
        <dbReference type="EMBL" id="OYD58075.1"/>
    </source>
</evidence>
<keyword evidence="5" id="KW-0479">Metal-binding</keyword>
<dbReference type="PANTHER" id="PTHR11136">
    <property type="entry name" value="FOLYLPOLYGLUTAMATE SYNTHASE-RELATED"/>
    <property type="match status" value="1"/>
</dbReference>
<dbReference type="GO" id="GO:0004326">
    <property type="term" value="F:tetrahydrofolylpolyglutamate synthase activity"/>
    <property type="evidence" value="ECO:0007669"/>
    <property type="project" value="UniProtKB-EC"/>
</dbReference>
<evidence type="ECO:0000256" key="10">
    <source>
        <dbReference type="ARBA" id="ARBA00047493"/>
    </source>
</evidence>
<dbReference type="Pfam" id="PF08245">
    <property type="entry name" value="Mur_ligase_M"/>
    <property type="match status" value="1"/>
</dbReference>
<evidence type="ECO:0000259" key="13">
    <source>
        <dbReference type="Pfam" id="PF08245"/>
    </source>
</evidence>
<evidence type="ECO:0000256" key="3">
    <source>
        <dbReference type="ARBA" id="ARBA00013025"/>
    </source>
</evidence>
<evidence type="ECO:0000256" key="2">
    <source>
        <dbReference type="ARBA" id="ARBA00008276"/>
    </source>
</evidence>
<dbReference type="PANTHER" id="PTHR11136:SF0">
    <property type="entry name" value="DIHYDROFOLATE SYNTHETASE-RELATED"/>
    <property type="match status" value="1"/>
</dbReference>
<keyword evidence="15" id="KW-1185">Reference proteome</keyword>
<dbReference type="NCBIfam" id="TIGR01499">
    <property type="entry name" value="folC"/>
    <property type="match status" value="1"/>
</dbReference>
<dbReference type="GO" id="GO:0005524">
    <property type="term" value="F:ATP binding"/>
    <property type="evidence" value="ECO:0007669"/>
    <property type="project" value="UniProtKB-KW"/>
</dbReference>
<evidence type="ECO:0000256" key="6">
    <source>
        <dbReference type="ARBA" id="ARBA00022741"/>
    </source>
</evidence>
<keyword evidence="6 11" id="KW-0547">Nucleotide-binding</keyword>
<dbReference type="Gene3D" id="3.90.190.20">
    <property type="entry name" value="Mur ligase, C-terminal domain"/>
    <property type="match status" value="1"/>
</dbReference>
<sequence length="432" mass="47711">MKSYQEMNEFLGLVKGGRINPGLTGMERLLQKLGNPHDHLKIIHIAGTNGKGSTSAFIQSVLLQSVYSAGSFTSPFLNSVNEHIQFNGESISESDFLRVLNDMKSVMDDEDRTLTEFEAVTAAALYYFGAVAKPDFCIIEAGMGGRWDSTNVVSPILSVITNVGMDHCGFLGNTLQEIAAEKAGIIKSGVHAVAGYTSSEALAVIRQQAEAKQAPLFTWGDDYSAVRTKDISGGQTFTYRSLYSIEGQNYSVSMLGNHQIRNAALALMVLENLQQRFLLNISSKNKAEGLKLAFVPGRFEQMSDHPLVFIDGAHNPEGAAALKNTLKENFISKKIHVIFAVLADKEKEEMLSHLYSAASTLTFTDFEHPRAGSMKEMYEKSSFPFKRYKKDWKAAIAESVESASEDEVIIITGSLYFIAEVRRFLKDFSLYN</sequence>
<dbReference type="InterPro" id="IPR018109">
    <property type="entry name" value="Folylpolyglutamate_synth_CS"/>
</dbReference>
<dbReference type="GO" id="GO:0008841">
    <property type="term" value="F:dihydrofolate synthase activity"/>
    <property type="evidence" value="ECO:0007669"/>
    <property type="project" value="TreeGrafter"/>
</dbReference>
<dbReference type="Pfam" id="PF02875">
    <property type="entry name" value="Mur_ligase_C"/>
    <property type="match status" value="1"/>
</dbReference>
<evidence type="ECO:0000256" key="8">
    <source>
        <dbReference type="ARBA" id="ARBA00022842"/>
    </source>
</evidence>
<dbReference type="SUPFAM" id="SSF53244">
    <property type="entry name" value="MurD-like peptide ligases, peptide-binding domain"/>
    <property type="match status" value="1"/>
</dbReference>
<evidence type="ECO:0000256" key="7">
    <source>
        <dbReference type="ARBA" id="ARBA00022840"/>
    </source>
</evidence>
<dbReference type="PIRSF" id="PIRSF001563">
    <property type="entry name" value="Folylpolyglu_synth"/>
    <property type="match status" value="1"/>
</dbReference>
<name>A0A235FBC4_9BACL</name>
<dbReference type="Proteomes" id="UP000215059">
    <property type="component" value="Unassembled WGS sequence"/>
</dbReference>
<dbReference type="InterPro" id="IPR036565">
    <property type="entry name" value="Mur-like_cat_sf"/>
</dbReference>
<evidence type="ECO:0000256" key="1">
    <source>
        <dbReference type="ARBA" id="ARBA00001946"/>
    </source>
</evidence>
<reference evidence="14 15" key="1">
    <citation type="submission" date="2017-07" db="EMBL/GenBank/DDBJ databases">
        <title>Fictibacillus sp. nov. GDSW-R2A3 Genome sequencing and assembly.</title>
        <authorList>
            <person name="Mayilraj S."/>
        </authorList>
    </citation>
    <scope>NUCLEOTIDE SEQUENCE [LARGE SCALE GENOMIC DNA]</scope>
    <source>
        <strain evidence="14 15">GDSW-R2A3</strain>
    </source>
</reference>
<dbReference type="RefSeq" id="WP_094252135.1">
    <property type="nucleotide sequence ID" value="NZ_JBHLXL010000001.1"/>
</dbReference>
<dbReference type="InterPro" id="IPR001645">
    <property type="entry name" value="Folylpolyglutamate_synth"/>
</dbReference>
<dbReference type="EC" id="6.3.2.17" evidence="3"/>
<comment type="caution">
    <text evidence="14">The sequence shown here is derived from an EMBL/GenBank/DDBJ whole genome shotgun (WGS) entry which is preliminary data.</text>
</comment>
<proteinExistence type="inferred from homology"/>
<comment type="catalytic activity">
    <reaction evidence="10">
        <text>(6S)-5,6,7,8-tetrahydrofolyl-(gamma-L-Glu)(n) + L-glutamate + ATP = (6S)-5,6,7,8-tetrahydrofolyl-(gamma-L-Glu)(n+1) + ADP + phosphate + H(+)</text>
        <dbReference type="Rhea" id="RHEA:10580"/>
        <dbReference type="Rhea" id="RHEA-COMP:14738"/>
        <dbReference type="Rhea" id="RHEA-COMP:14740"/>
        <dbReference type="ChEBI" id="CHEBI:15378"/>
        <dbReference type="ChEBI" id="CHEBI:29985"/>
        <dbReference type="ChEBI" id="CHEBI:30616"/>
        <dbReference type="ChEBI" id="CHEBI:43474"/>
        <dbReference type="ChEBI" id="CHEBI:141005"/>
        <dbReference type="ChEBI" id="CHEBI:456216"/>
        <dbReference type="EC" id="6.3.2.17"/>
    </reaction>
</comment>
<dbReference type="GO" id="GO:0046872">
    <property type="term" value="F:metal ion binding"/>
    <property type="evidence" value="ECO:0007669"/>
    <property type="project" value="UniProtKB-KW"/>
</dbReference>
<accession>A0A235FBC4</accession>
<comment type="cofactor">
    <cofactor evidence="1">
        <name>Mg(2+)</name>
        <dbReference type="ChEBI" id="CHEBI:18420"/>
    </cofactor>
</comment>
<gene>
    <name evidence="14" type="ORF">CGZ90_09320</name>
</gene>
<keyword evidence="7 11" id="KW-0067">ATP-binding</keyword>
<feature type="domain" description="Mur ligase C-terminal" evidence="12">
    <location>
        <begin position="297"/>
        <end position="414"/>
    </location>
</feature>